<proteinExistence type="predicted"/>
<name>A0A914DAF3_9BILA</name>
<dbReference type="WBParaSite" id="ACRNAN_scaffold2130.g14406.t1">
    <property type="protein sequence ID" value="ACRNAN_scaffold2130.g14406.t1"/>
    <property type="gene ID" value="ACRNAN_scaffold2130.g14406"/>
</dbReference>
<keyword evidence="1" id="KW-1185">Reference proteome</keyword>
<accession>A0A914DAF3</accession>
<protein>
    <submittedName>
        <fullName evidence="2">Uncharacterized protein</fullName>
    </submittedName>
</protein>
<dbReference type="AlphaFoldDB" id="A0A914DAF3"/>
<sequence length="178" mass="19345">MVVSTSSLKCYQCSQVAIDEEFKECNGFDVNKGKSTLQLSDTSMEPNGRDWFQIDCPSDAIGCLLTQTEGIADPHQYWNSSRFSKRICATPKILKELTSITYSSSGTKNFCAATKLKKENFTVSAIACLCNTDNCNKAPTCKAPVGKVNEVTFCPSEAKQISGGVTFDTTGSFSIGKR</sequence>
<evidence type="ECO:0000313" key="2">
    <source>
        <dbReference type="WBParaSite" id="ACRNAN_scaffold2130.g14406.t1"/>
    </source>
</evidence>
<reference evidence="2" key="1">
    <citation type="submission" date="2022-11" db="UniProtKB">
        <authorList>
            <consortium name="WormBaseParasite"/>
        </authorList>
    </citation>
    <scope>IDENTIFICATION</scope>
</reference>
<evidence type="ECO:0000313" key="1">
    <source>
        <dbReference type="Proteomes" id="UP000887540"/>
    </source>
</evidence>
<dbReference type="Proteomes" id="UP000887540">
    <property type="component" value="Unplaced"/>
</dbReference>
<organism evidence="1 2">
    <name type="scientific">Acrobeloides nanus</name>
    <dbReference type="NCBI Taxonomy" id="290746"/>
    <lineage>
        <taxon>Eukaryota</taxon>
        <taxon>Metazoa</taxon>
        <taxon>Ecdysozoa</taxon>
        <taxon>Nematoda</taxon>
        <taxon>Chromadorea</taxon>
        <taxon>Rhabditida</taxon>
        <taxon>Tylenchina</taxon>
        <taxon>Cephalobomorpha</taxon>
        <taxon>Cephaloboidea</taxon>
        <taxon>Cephalobidae</taxon>
        <taxon>Acrobeloides</taxon>
    </lineage>
</organism>